<evidence type="ECO:0000256" key="6">
    <source>
        <dbReference type="ARBA" id="ARBA00023136"/>
    </source>
</evidence>
<dbReference type="RefSeq" id="WP_268780656.1">
    <property type="nucleotide sequence ID" value="NZ_JAPRAT010000024.1"/>
</dbReference>
<gene>
    <name evidence="8" type="ORF">OWO01_11780</name>
</gene>
<evidence type="ECO:0000256" key="7">
    <source>
        <dbReference type="SAM" id="Phobius"/>
    </source>
</evidence>
<evidence type="ECO:0000313" key="8">
    <source>
        <dbReference type="EMBL" id="MCZ0703892.1"/>
    </source>
</evidence>
<evidence type="ECO:0000256" key="1">
    <source>
        <dbReference type="ARBA" id="ARBA00004651"/>
    </source>
</evidence>
<protein>
    <submittedName>
        <fullName evidence="8">Permease</fullName>
    </submittedName>
</protein>
<keyword evidence="5 7" id="KW-1133">Transmembrane helix</keyword>
<keyword evidence="6 7" id="KW-0472">Membrane</keyword>
<feature type="transmembrane region" description="Helical" evidence="7">
    <location>
        <begin position="121"/>
        <end position="146"/>
    </location>
</feature>
<dbReference type="EMBL" id="JAPRAT010000024">
    <property type="protein sequence ID" value="MCZ0703892.1"/>
    <property type="molecule type" value="Genomic_DNA"/>
</dbReference>
<dbReference type="AlphaFoldDB" id="A0A9J6REU5"/>
<name>A0A9J6REU5_9BACI</name>
<evidence type="ECO:0000256" key="2">
    <source>
        <dbReference type="ARBA" id="ARBA00006386"/>
    </source>
</evidence>
<dbReference type="Proteomes" id="UP001084197">
    <property type="component" value="Unassembled WGS sequence"/>
</dbReference>
<dbReference type="PANTHER" id="PTHR34184">
    <property type="entry name" value="UPF0718 PROTEIN YCGR"/>
    <property type="match status" value="1"/>
</dbReference>
<evidence type="ECO:0000256" key="3">
    <source>
        <dbReference type="ARBA" id="ARBA00022475"/>
    </source>
</evidence>
<feature type="transmembrane region" description="Helical" evidence="7">
    <location>
        <begin position="87"/>
        <end position="109"/>
    </location>
</feature>
<keyword evidence="4 7" id="KW-0812">Transmembrane</keyword>
<comment type="caution">
    <text evidence="8">The sequence shown here is derived from an EMBL/GenBank/DDBJ whole genome shotgun (WGS) entry which is preliminary data.</text>
</comment>
<feature type="transmembrane region" description="Helical" evidence="7">
    <location>
        <begin position="309"/>
        <end position="331"/>
    </location>
</feature>
<reference evidence="8" key="1">
    <citation type="submission" date="2022-11" db="EMBL/GenBank/DDBJ databases">
        <title>WGS of Natronobacillus azotifigens 24KS-1, an anaerobic diazotrophic haloalkaliphile from soda-rich habitats.</title>
        <authorList>
            <person name="Sorokin D.Y."/>
            <person name="Merkel A.Y."/>
        </authorList>
    </citation>
    <scope>NUCLEOTIDE SEQUENCE</scope>
    <source>
        <strain evidence="8">24KS-1</strain>
    </source>
</reference>
<dbReference type="Pfam" id="PF03773">
    <property type="entry name" value="ArsP_1"/>
    <property type="match status" value="1"/>
</dbReference>
<feature type="transmembrane region" description="Helical" evidence="7">
    <location>
        <begin position="158"/>
        <end position="176"/>
    </location>
</feature>
<keyword evidence="9" id="KW-1185">Reference proteome</keyword>
<dbReference type="PANTHER" id="PTHR34184:SF4">
    <property type="entry name" value="UPF0718 PROTEIN YCGR"/>
    <property type="match status" value="1"/>
</dbReference>
<accession>A0A9J6REU5</accession>
<feature type="transmembrane region" description="Helical" evidence="7">
    <location>
        <begin position="7"/>
        <end position="27"/>
    </location>
</feature>
<proteinExistence type="inferred from homology"/>
<comment type="similarity">
    <text evidence="2">Belongs to the UPF0718 family.</text>
</comment>
<sequence length="332" mass="36518">MFNRFHGTLIDLTGIILFGLAVYLLSFSDWIQSLIKLPSSVYTMSTIFLSILIEALPFVLIGVMIAGSIQIFITEDHIRKWMPKNKFSAVIMSCVLGACFPGCECGIVPITRKLLQKGVPIYAAIGFMLTGPLINPIVIASTYMAFGNSWMMAISRMLLGFFLAVIIASVVSLLFHTNQLKEVIPDKIPVSKGIPTGFGKKFGNALKHGVDEFFDMGKYLIIGCLFAAFVQTYVSSEKLMELGEGTASASLVMMGLAYLLSLCSEADAFVAASFQHAFPPIPILSFLIYGPMIDLKNTLMMFSIFHKKFVFIFLLIVTVIVFGGLILVQGFY</sequence>
<feature type="transmembrane region" description="Helical" evidence="7">
    <location>
        <begin position="47"/>
        <end position="66"/>
    </location>
</feature>
<keyword evidence="3" id="KW-1003">Cell membrane</keyword>
<dbReference type="InterPro" id="IPR052923">
    <property type="entry name" value="UPF0718"/>
</dbReference>
<comment type="subcellular location">
    <subcellularLocation>
        <location evidence="1">Cell membrane</location>
        <topology evidence="1">Multi-pass membrane protein</topology>
    </subcellularLocation>
</comment>
<evidence type="ECO:0000256" key="4">
    <source>
        <dbReference type="ARBA" id="ARBA00022692"/>
    </source>
</evidence>
<evidence type="ECO:0000256" key="5">
    <source>
        <dbReference type="ARBA" id="ARBA00022989"/>
    </source>
</evidence>
<dbReference type="GO" id="GO:0005886">
    <property type="term" value="C:plasma membrane"/>
    <property type="evidence" value="ECO:0007669"/>
    <property type="project" value="UniProtKB-SubCell"/>
</dbReference>
<dbReference type="InterPro" id="IPR005524">
    <property type="entry name" value="DUF318"/>
</dbReference>
<evidence type="ECO:0000313" key="9">
    <source>
        <dbReference type="Proteomes" id="UP001084197"/>
    </source>
</evidence>
<organism evidence="8 9">
    <name type="scientific">Natronobacillus azotifigens</name>
    <dbReference type="NCBI Taxonomy" id="472978"/>
    <lineage>
        <taxon>Bacteria</taxon>
        <taxon>Bacillati</taxon>
        <taxon>Bacillota</taxon>
        <taxon>Bacilli</taxon>
        <taxon>Bacillales</taxon>
        <taxon>Bacillaceae</taxon>
        <taxon>Natronobacillus</taxon>
    </lineage>
</organism>